<dbReference type="InterPro" id="IPR015797">
    <property type="entry name" value="NUDIX_hydrolase-like_dom_sf"/>
</dbReference>
<evidence type="ECO:0000313" key="1">
    <source>
        <dbReference type="EMBL" id="GAA0774295.1"/>
    </source>
</evidence>
<dbReference type="RefSeq" id="WP_343826655.1">
    <property type="nucleotide sequence ID" value="NZ_BAAACI010000006.1"/>
</dbReference>
<proteinExistence type="predicted"/>
<evidence type="ECO:0000313" key="2">
    <source>
        <dbReference type="Proteomes" id="UP001501047"/>
    </source>
</evidence>
<organism evidence="1 2">
    <name type="scientific">Clostridium subterminale</name>
    <dbReference type="NCBI Taxonomy" id="1550"/>
    <lineage>
        <taxon>Bacteria</taxon>
        <taxon>Bacillati</taxon>
        <taxon>Bacillota</taxon>
        <taxon>Clostridia</taxon>
        <taxon>Eubacteriales</taxon>
        <taxon>Clostridiaceae</taxon>
        <taxon>Clostridium</taxon>
    </lineage>
</organism>
<keyword evidence="2" id="KW-1185">Reference proteome</keyword>
<comment type="caution">
    <text evidence="1">The sequence shown here is derived from an EMBL/GenBank/DDBJ whole genome shotgun (WGS) entry which is preliminary data.</text>
</comment>
<accession>A0ABN1KRL5</accession>
<name>A0ABN1KRL5_CLOSU</name>
<gene>
    <name evidence="1" type="ORF">GCM10008908_23890</name>
</gene>
<dbReference type="SUPFAM" id="SSF55811">
    <property type="entry name" value="Nudix"/>
    <property type="match status" value="1"/>
</dbReference>
<dbReference type="Proteomes" id="UP001501047">
    <property type="component" value="Unassembled WGS sequence"/>
</dbReference>
<evidence type="ECO:0008006" key="3">
    <source>
        <dbReference type="Google" id="ProtNLM"/>
    </source>
</evidence>
<dbReference type="Gene3D" id="3.90.79.10">
    <property type="entry name" value="Nucleoside Triphosphate Pyrophosphohydrolase"/>
    <property type="match status" value="1"/>
</dbReference>
<sequence>MRRTIISRFHQVVNTYYTNEKISLPKDYSDQVEKHWQELQQEGNDFFRGDVYTISKIEETNERLDIFVSKTDYAHFLYTIHREKFVEPDCRVIHTSVLIETVDGKFVIGEMNLGTAAPRKLQFIGGGIDKNDIKNNVFDLRHNIEKEINEEIGIDVDDKTLVKELKHYVLKSGGKDNFLSAIFKMSLLINEDELDKILNQHNEKLIDKGENPEIKSLICLNKNRDAIEEFVKDNSREKDENLNATLMAAIGIIPIEDYILQ</sequence>
<protein>
    <recommendedName>
        <fullName evidence="3">NUDIX hydrolase</fullName>
    </recommendedName>
</protein>
<dbReference type="EMBL" id="BAAACI010000006">
    <property type="protein sequence ID" value="GAA0774295.1"/>
    <property type="molecule type" value="Genomic_DNA"/>
</dbReference>
<reference evidence="1 2" key="1">
    <citation type="journal article" date="2019" name="Int. J. Syst. Evol. Microbiol.">
        <title>The Global Catalogue of Microorganisms (GCM) 10K type strain sequencing project: providing services to taxonomists for standard genome sequencing and annotation.</title>
        <authorList>
            <consortium name="The Broad Institute Genomics Platform"/>
            <consortium name="The Broad Institute Genome Sequencing Center for Infectious Disease"/>
            <person name="Wu L."/>
            <person name="Ma J."/>
        </authorList>
    </citation>
    <scope>NUCLEOTIDE SEQUENCE [LARGE SCALE GENOMIC DNA]</scope>
    <source>
        <strain evidence="1 2">JCM 1417</strain>
    </source>
</reference>